<dbReference type="STRING" id="66420.A0A194PLX0"/>
<name>A0A194PLX0_PAPXU</name>
<gene>
    <name evidence="7" type="ORF">RR46_12899</name>
</gene>
<sequence length="423" mass="44839">MLAFHISYGDRRSRVGHEARPSRVEGDCACAKQDAHAAQRRMSVRRRRPTTAMKIMLGKLPRPWIVDDAKDDGYTALHLAALNNHAEVAELLVRGGARPDLQNANLQTALHLAVERQHAQIVRLLIAHAADLNICDKDGDTALHEALRHHTLQQLRRLQEARDAAALGALAHAHDKKSSASIACLLAAHGADLTLKNKKGQTPLDLCPDPNLRKTLTTCRKEGSGVTTDEAAESEASSLGAGASAGAGAGAGAGAPVAVASTSVAVPDPASGEPSLAADPTADECLVCSDAKRDTMFRPCGHICCCNVCAARVKKCLTCRAAVSGRQRVGECVVCSEAPATVVFRPCGDVCACAACAPLMRKCVECRTPLQQPALPSLEKESSSNLAQVQVNKGQPGMCQMCGDRIAVCPICRKHVEKRILLY</sequence>
<dbReference type="GO" id="GO:0006897">
    <property type="term" value="P:endocytosis"/>
    <property type="evidence" value="ECO:0007669"/>
    <property type="project" value="TreeGrafter"/>
</dbReference>
<dbReference type="EMBL" id="KQ459601">
    <property type="protein sequence ID" value="KPI93734.1"/>
    <property type="molecule type" value="Genomic_DNA"/>
</dbReference>
<evidence type="ECO:0000313" key="8">
    <source>
        <dbReference type="Proteomes" id="UP000053268"/>
    </source>
</evidence>
<feature type="region of interest" description="Disordered" evidence="5">
    <location>
        <begin position="218"/>
        <end position="237"/>
    </location>
</feature>
<dbReference type="InterPro" id="IPR001841">
    <property type="entry name" value="Znf_RING"/>
</dbReference>
<evidence type="ECO:0000256" key="5">
    <source>
        <dbReference type="SAM" id="MobiDB-lite"/>
    </source>
</evidence>
<dbReference type="InterPro" id="IPR036770">
    <property type="entry name" value="Ankyrin_rpt-contain_sf"/>
</dbReference>
<dbReference type="Gene3D" id="1.25.40.20">
    <property type="entry name" value="Ankyrin repeat-containing domain"/>
    <property type="match status" value="3"/>
</dbReference>
<evidence type="ECO:0000259" key="6">
    <source>
        <dbReference type="PROSITE" id="PS50089"/>
    </source>
</evidence>
<feature type="domain" description="RING-type" evidence="6">
    <location>
        <begin position="285"/>
        <end position="320"/>
    </location>
</feature>
<dbReference type="PROSITE" id="PS50297">
    <property type="entry name" value="ANK_REP_REGION"/>
    <property type="match status" value="2"/>
</dbReference>
<dbReference type="InterPro" id="IPR002110">
    <property type="entry name" value="Ankyrin_rpt"/>
</dbReference>
<dbReference type="Pfam" id="PF13920">
    <property type="entry name" value="zf-C3HC4_3"/>
    <property type="match status" value="2"/>
</dbReference>
<evidence type="ECO:0000256" key="4">
    <source>
        <dbReference type="PROSITE-ProRule" id="PRU00175"/>
    </source>
</evidence>
<evidence type="ECO:0000256" key="3">
    <source>
        <dbReference type="PROSITE-ProRule" id="PRU00023"/>
    </source>
</evidence>
<reference evidence="7 8" key="1">
    <citation type="journal article" date="2015" name="Nat. Commun.">
        <title>Outbred genome sequencing and CRISPR/Cas9 gene editing in butterflies.</title>
        <authorList>
            <person name="Li X."/>
            <person name="Fan D."/>
            <person name="Zhang W."/>
            <person name="Liu G."/>
            <person name="Zhang L."/>
            <person name="Zhao L."/>
            <person name="Fang X."/>
            <person name="Chen L."/>
            <person name="Dong Y."/>
            <person name="Chen Y."/>
            <person name="Ding Y."/>
            <person name="Zhao R."/>
            <person name="Feng M."/>
            <person name="Zhu Y."/>
            <person name="Feng Y."/>
            <person name="Jiang X."/>
            <person name="Zhu D."/>
            <person name="Xiang H."/>
            <person name="Feng X."/>
            <person name="Li S."/>
            <person name="Wang J."/>
            <person name="Zhang G."/>
            <person name="Kronforst M.R."/>
            <person name="Wang W."/>
        </authorList>
    </citation>
    <scope>NUCLEOTIDE SEQUENCE [LARGE SCALE GENOMIC DNA]</scope>
    <source>
        <strain evidence="7">Ya'a_city_454_Px</strain>
        <tissue evidence="7">Whole body</tissue>
    </source>
</reference>
<organism evidence="7 8">
    <name type="scientific">Papilio xuthus</name>
    <name type="common">Asian swallowtail butterfly</name>
    <dbReference type="NCBI Taxonomy" id="66420"/>
    <lineage>
        <taxon>Eukaryota</taxon>
        <taxon>Metazoa</taxon>
        <taxon>Ecdysozoa</taxon>
        <taxon>Arthropoda</taxon>
        <taxon>Hexapoda</taxon>
        <taxon>Insecta</taxon>
        <taxon>Pterygota</taxon>
        <taxon>Neoptera</taxon>
        <taxon>Endopterygota</taxon>
        <taxon>Lepidoptera</taxon>
        <taxon>Glossata</taxon>
        <taxon>Ditrysia</taxon>
        <taxon>Papilionoidea</taxon>
        <taxon>Papilionidae</taxon>
        <taxon>Papilioninae</taxon>
        <taxon>Papilio</taxon>
    </lineage>
</organism>
<dbReference type="AlphaFoldDB" id="A0A194PLX0"/>
<dbReference type="PANTHER" id="PTHR24202:SF53">
    <property type="entry name" value="E3 UBIQUITIN-PROTEIN LIGASE MIB1"/>
    <property type="match status" value="1"/>
</dbReference>
<dbReference type="PRINTS" id="PR01415">
    <property type="entry name" value="ANKYRIN"/>
</dbReference>
<feature type="repeat" description="ANK" evidence="3">
    <location>
        <begin position="105"/>
        <end position="137"/>
    </location>
</feature>
<dbReference type="GO" id="GO:0008270">
    <property type="term" value="F:zinc ion binding"/>
    <property type="evidence" value="ECO:0007669"/>
    <property type="project" value="UniProtKB-KW"/>
</dbReference>
<dbReference type="Proteomes" id="UP000053268">
    <property type="component" value="Unassembled WGS sequence"/>
</dbReference>
<protein>
    <submittedName>
        <fullName evidence="7">E3 ubiquitin-protein ligase mib1</fullName>
    </submittedName>
</protein>
<dbReference type="PROSITE" id="PS50089">
    <property type="entry name" value="ZF_RING_2"/>
    <property type="match status" value="1"/>
</dbReference>
<keyword evidence="1 4" id="KW-0863">Zinc-finger</keyword>
<dbReference type="Pfam" id="PF12796">
    <property type="entry name" value="Ank_2"/>
    <property type="match status" value="1"/>
</dbReference>
<keyword evidence="1 4" id="KW-0479">Metal-binding</keyword>
<keyword evidence="2" id="KW-0862">Zinc</keyword>
<dbReference type="GO" id="GO:0005737">
    <property type="term" value="C:cytoplasm"/>
    <property type="evidence" value="ECO:0007669"/>
    <property type="project" value="TreeGrafter"/>
</dbReference>
<dbReference type="Gene3D" id="3.30.40.10">
    <property type="entry name" value="Zinc/RING finger domain, C3HC4 (zinc finger)"/>
    <property type="match status" value="2"/>
</dbReference>
<dbReference type="GO" id="GO:0016567">
    <property type="term" value="P:protein ubiquitination"/>
    <property type="evidence" value="ECO:0007669"/>
    <property type="project" value="TreeGrafter"/>
</dbReference>
<evidence type="ECO:0000256" key="2">
    <source>
        <dbReference type="ARBA" id="ARBA00022833"/>
    </source>
</evidence>
<dbReference type="InterPro" id="IPR013083">
    <property type="entry name" value="Znf_RING/FYVE/PHD"/>
</dbReference>
<dbReference type="SUPFAM" id="SSF48403">
    <property type="entry name" value="Ankyrin repeat"/>
    <property type="match status" value="1"/>
</dbReference>
<keyword evidence="8" id="KW-1185">Reference proteome</keyword>
<dbReference type="PROSITE" id="PS50088">
    <property type="entry name" value="ANK_REPEAT"/>
    <property type="match status" value="2"/>
</dbReference>
<dbReference type="SMART" id="SM00248">
    <property type="entry name" value="ANK"/>
    <property type="match status" value="3"/>
</dbReference>
<proteinExistence type="predicted"/>
<dbReference type="PANTHER" id="PTHR24202">
    <property type="entry name" value="E3 UBIQUITIN-PROTEIN LIGASE MIB2"/>
    <property type="match status" value="1"/>
</dbReference>
<dbReference type="GO" id="GO:0007219">
    <property type="term" value="P:Notch signaling pathway"/>
    <property type="evidence" value="ECO:0007669"/>
    <property type="project" value="TreeGrafter"/>
</dbReference>
<evidence type="ECO:0000256" key="1">
    <source>
        <dbReference type="ARBA" id="ARBA00022771"/>
    </source>
</evidence>
<evidence type="ECO:0000313" key="7">
    <source>
        <dbReference type="EMBL" id="KPI93734.1"/>
    </source>
</evidence>
<feature type="repeat" description="ANK" evidence="3">
    <location>
        <begin position="72"/>
        <end position="104"/>
    </location>
</feature>
<dbReference type="CDD" id="cd16724">
    <property type="entry name" value="RING-HC_MIB1_rpt1"/>
    <property type="match status" value="1"/>
</dbReference>
<keyword evidence="3" id="KW-0040">ANK repeat</keyword>
<feature type="compositionally biased region" description="Low complexity" evidence="5">
    <location>
        <begin position="226"/>
        <end position="237"/>
    </location>
</feature>
<accession>A0A194PLX0</accession>